<dbReference type="RefSeq" id="WP_107244681.1">
    <property type="nucleotide sequence ID" value="NZ_PYMJ01000029.1"/>
</dbReference>
<accession>A0A2T3J9R6</accession>
<dbReference type="PANTHER" id="PTHR45138">
    <property type="entry name" value="REGULATORY COMPONENTS OF SENSORY TRANSDUCTION SYSTEM"/>
    <property type="match status" value="1"/>
</dbReference>
<evidence type="ECO:0000259" key="4">
    <source>
        <dbReference type="PROSITE" id="PS50887"/>
    </source>
</evidence>
<dbReference type="EC" id="2.7.7.65" evidence="1"/>
<feature type="transmembrane region" description="Helical" evidence="3">
    <location>
        <begin position="33"/>
        <end position="52"/>
    </location>
</feature>
<keyword evidence="3" id="KW-0812">Transmembrane</keyword>
<feature type="transmembrane region" description="Helical" evidence="3">
    <location>
        <begin position="94"/>
        <end position="114"/>
    </location>
</feature>
<protein>
    <recommendedName>
        <fullName evidence="1">diguanylate cyclase</fullName>
        <ecNumber evidence="1">2.7.7.65</ecNumber>
    </recommendedName>
</protein>
<dbReference type="PROSITE" id="PS50887">
    <property type="entry name" value="GGDEF"/>
    <property type="match status" value="1"/>
</dbReference>
<dbReference type="OrthoDB" id="5811490at2"/>
<dbReference type="GO" id="GO:0043709">
    <property type="term" value="P:cell adhesion involved in single-species biofilm formation"/>
    <property type="evidence" value="ECO:0007669"/>
    <property type="project" value="TreeGrafter"/>
</dbReference>
<evidence type="ECO:0000256" key="3">
    <source>
        <dbReference type="SAM" id="Phobius"/>
    </source>
</evidence>
<evidence type="ECO:0000256" key="2">
    <source>
        <dbReference type="ARBA" id="ARBA00034247"/>
    </source>
</evidence>
<evidence type="ECO:0000256" key="1">
    <source>
        <dbReference type="ARBA" id="ARBA00012528"/>
    </source>
</evidence>
<dbReference type="GO" id="GO:1902201">
    <property type="term" value="P:negative regulation of bacterial-type flagellum-dependent cell motility"/>
    <property type="evidence" value="ECO:0007669"/>
    <property type="project" value="TreeGrafter"/>
</dbReference>
<dbReference type="PANTHER" id="PTHR45138:SF9">
    <property type="entry name" value="DIGUANYLATE CYCLASE DGCM-RELATED"/>
    <property type="match status" value="1"/>
</dbReference>
<feature type="domain" description="GGDEF" evidence="4">
    <location>
        <begin position="243"/>
        <end position="382"/>
    </location>
</feature>
<dbReference type="InterPro" id="IPR050469">
    <property type="entry name" value="Diguanylate_Cyclase"/>
</dbReference>
<feature type="transmembrane region" description="Helical" evidence="3">
    <location>
        <begin position="143"/>
        <end position="162"/>
    </location>
</feature>
<dbReference type="GO" id="GO:0005886">
    <property type="term" value="C:plasma membrane"/>
    <property type="evidence" value="ECO:0007669"/>
    <property type="project" value="TreeGrafter"/>
</dbReference>
<name>A0A2T3J9R6_9GAMM</name>
<feature type="transmembrane region" description="Helical" evidence="3">
    <location>
        <begin position="64"/>
        <end position="82"/>
    </location>
</feature>
<dbReference type="Proteomes" id="UP000240987">
    <property type="component" value="Unassembled WGS sequence"/>
</dbReference>
<dbReference type="AlphaFoldDB" id="A0A2T3J9R6"/>
<dbReference type="SMART" id="SM00267">
    <property type="entry name" value="GGDEF"/>
    <property type="match status" value="1"/>
</dbReference>
<dbReference type="InterPro" id="IPR000160">
    <property type="entry name" value="GGDEF_dom"/>
</dbReference>
<dbReference type="EMBL" id="PYMJ01000029">
    <property type="protein sequence ID" value="PSU45574.1"/>
    <property type="molecule type" value="Genomic_DNA"/>
</dbReference>
<dbReference type="InterPro" id="IPR029787">
    <property type="entry name" value="Nucleotide_cyclase"/>
</dbReference>
<gene>
    <name evidence="5" type="ORF">C9J12_22140</name>
</gene>
<dbReference type="Gene3D" id="3.30.70.270">
    <property type="match status" value="1"/>
</dbReference>
<sequence>MNQEMIRKIDQRNDGQRYFEQQQFQRQEQGWKLIIGTSVLLLALVAVELFWLVPTVTSASKSAFSGFVAVIGIISFVLWLVAQAVPFKVRWQSVSVALACLLGGGWALLFPLLIQQSHFFSVYAYSDLFIFLSVIAFFSYRPALYLAVLPILCSLLVTDMYFGDTNNAVTFLSMGSRLIIIIVVRECLYHWFHASVWHEFEEKRLRKELASVALIDLVTGLQNDKHFELMLDREMMAARRHNSDLTVMMINIEPMNLYAMTCGHQACDDLLKRATKGLRRGVYRPRDFIARVGSSEFALLLPDTDASGAEIVAERMQRHVHRCCDMLVKGELEQPMAVMITIVEWAPNVNVRTMRRYMRDARSQLNLDEPQKCADSVSYYDPVKYR</sequence>
<comment type="catalytic activity">
    <reaction evidence="2">
        <text>2 GTP = 3',3'-c-di-GMP + 2 diphosphate</text>
        <dbReference type="Rhea" id="RHEA:24898"/>
        <dbReference type="ChEBI" id="CHEBI:33019"/>
        <dbReference type="ChEBI" id="CHEBI:37565"/>
        <dbReference type="ChEBI" id="CHEBI:58805"/>
        <dbReference type="EC" id="2.7.7.65"/>
    </reaction>
</comment>
<dbReference type="CDD" id="cd01949">
    <property type="entry name" value="GGDEF"/>
    <property type="match status" value="1"/>
</dbReference>
<evidence type="ECO:0000313" key="5">
    <source>
        <dbReference type="EMBL" id="PSU45574.1"/>
    </source>
</evidence>
<reference evidence="5 6" key="1">
    <citation type="submission" date="2018-01" db="EMBL/GenBank/DDBJ databases">
        <title>Whole genome sequencing of Histamine producing bacteria.</title>
        <authorList>
            <person name="Butler K."/>
        </authorList>
    </citation>
    <scope>NUCLEOTIDE SEQUENCE [LARGE SCALE GENOMIC DNA]</scope>
    <source>
        <strain evidence="5 6">JCM 12947</strain>
    </source>
</reference>
<comment type="caution">
    <text evidence="5">The sequence shown here is derived from an EMBL/GenBank/DDBJ whole genome shotgun (WGS) entry which is preliminary data.</text>
</comment>
<dbReference type="SUPFAM" id="SSF55073">
    <property type="entry name" value="Nucleotide cyclase"/>
    <property type="match status" value="1"/>
</dbReference>
<dbReference type="InterPro" id="IPR033444">
    <property type="entry name" value="MASE5"/>
</dbReference>
<dbReference type="Pfam" id="PF17178">
    <property type="entry name" value="MASE5"/>
    <property type="match status" value="1"/>
</dbReference>
<keyword evidence="6" id="KW-1185">Reference proteome</keyword>
<dbReference type="InterPro" id="IPR043128">
    <property type="entry name" value="Rev_trsase/Diguanyl_cyclase"/>
</dbReference>
<keyword evidence="3" id="KW-0472">Membrane</keyword>
<proteinExistence type="predicted"/>
<evidence type="ECO:0000313" key="6">
    <source>
        <dbReference type="Proteomes" id="UP000240987"/>
    </source>
</evidence>
<organism evidence="5 6">
    <name type="scientific">Photobacterium frigidiphilum</name>
    <dbReference type="NCBI Taxonomy" id="264736"/>
    <lineage>
        <taxon>Bacteria</taxon>
        <taxon>Pseudomonadati</taxon>
        <taxon>Pseudomonadota</taxon>
        <taxon>Gammaproteobacteria</taxon>
        <taxon>Vibrionales</taxon>
        <taxon>Vibrionaceae</taxon>
        <taxon>Photobacterium</taxon>
    </lineage>
</organism>
<dbReference type="NCBIfam" id="TIGR00254">
    <property type="entry name" value="GGDEF"/>
    <property type="match status" value="1"/>
</dbReference>
<dbReference type="GO" id="GO:0052621">
    <property type="term" value="F:diguanylate cyclase activity"/>
    <property type="evidence" value="ECO:0007669"/>
    <property type="project" value="UniProtKB-EC"/>
</dbReference>
<keyword evidence="3" id="KW-1133">Transmembrane helix</keyword>
<dbReference type="Pfam" id="PF00990">
    <property type="entry name" value="GGDEF"/>
    <property type="match status" value="1"/>
</dbReference>
<feature type="transmembrane region" description="Helical" evidence="3">
    <location>
        <begin position="120"/>
        <end position="138"/>
    </location>
</feature>